<feature type="transmembrane region" description="Helical" evidence="7">
    <location>
        <begin position="278"/>
        <end position="297"/>
    </location>
</feature>
<dbReference type="InterPro" id="IPR036259">
    <property type="entry name" value="MFS_trans_sf"/>
</dbReference>
<dbReference type="InterPro" id="IPR005828">
    <property type="entry name" value="MFS_sugar_transport-like"/>
</dbReference>
<evidence type="ECO:0000313" key="9">
    <source>
        <dbReference type="EMBL" id="OAY69599.1"/>
    </source>
</evidence>
<dbReference type="InterPro" id="IPR020846">
    <property type="entry name" value="MFS_dom"/>
</dbReference>
<evidence type="ECO:0000256" key="3">
    <source>
        <dbReference type="ARBA" id="ARBA00022448"/>
    </source>
</evidence>
<comment type="caution">
    <text evidence="9">The sequence shown here is derived from an EMBL/GenBank/DDBJ whole genome shotgun (WGS) entry which is preliminary data.</text>
</comment>
<evidence type="ECO:0000256" key="6">
    <source>
        <dbReference type="ARBA" id="ARBA00023136"/>
    </source>
</evidence>
<dbReference type="Pfam" id="PF00083">
    <property type="entry name" value="Sugar_tr"/>
    <property type="match status" value="1"/>
</dbReference>
<sequence>AVPLYLSEMAPPQYRGAFNNSFQFSIGLGALSASLINYGTEKIKGGWGWRVSLALAAVPAALLTLGALFLPETPNSLIQQGKADRRNVANLLQRIRGCEDVGAELDDLIAASDAAAKIPPGRRQFEAIARREYRPQLVMAVLIPFFQQVTGINVIAFYAPILFRTVGLAEGASLLSAVVTGIQMFAAQVIVGGVIAAKLGDEGGMSEGYAYLVLVMIGVYVAGFGWSWGPLGWLVPSEIFPLEVRTAGQSITVAVSFLFTCVVAQTFLAMLCRLKAGIFFFFGGWLLVMTAFVYLLLPETKNLPIEQIGLVWREHWFWKRIVAGGDPVGGAK</sequence>
<proteinExistence type="inferred from homology"/>
<keyword evidence="6 7" id="KW-0472">Membrane</keyword>
<feature type="domain" description="Major facilitator superfamily (MFS) profile" evidence="8">
    <location>
        <begin position="1"/>
        <end position="301"/>
    </location>
</feature>
<dbReference type="PANTHER" id="PTHR23500">
    <property type="entry name" value="SOLUTE CARRIER FAMILY 2, FACILITATED GLUCOSE TRANSPORTER"/>
    <property type="match status" value="1"/>
</dbReference>
<dbReference type="GO" id="GO:0016020">
    <property type="term" value="C:membrane"/>
    <property type="evidence" value="ECO:0007669"/>
    <property type="project" value="UniProtKB-SubCell"/>
</dbReference>
<dbReference type="Proteomes" id="UP000092600">
    <property type="component" value="Unassembled WGS sequence"/>
</dbReference>
<dbReference type="InterPro" id="IPR045262">
    <property type="entry name" value="STP/PLT_plant"/>
</dbReference>
<accession>A0A199UXU7</accession>
<gene>
    <name evidence="9" type="ORF">ACMD2_27256</name>
</gene>
<dbReference type="Gene3D" id="1.20.1250.20">
    <property type="entry name" value="MFS general substrate transporter like domains"/>
    <property type="match status" value="1"/>
</dbReference>
<dbReference type="GO" id="GO:0015144">
    <property type="term" value="F:carbohydrate transmembrane transporter activity"/>
    <property type="evidence" value="ECO:0007669"/>
    <property type="project" value="InterPro"/>
</dbReference>
<evidence type="ECO:0000256" key="4">
    <source>
        <dbReference type="ARBA" id="ARBA00022692"/>
    </source>
</evidence>
<comment type="subcellular location">
    <subcellularLocation>
        <location evidence="1">Membrane</location>
        <topology evidence="1">Multi-pass membrane protein</topology>
    </subcellularLocation>
</comment>
<evidence type="ECO:0000256" key="1">
    <source>
        <dbReference type="ARBA" id="ARBA00004141"/>
    </source>
</evidence>
<dbReference type="EMBL" id="LSRQ01004353">
    <property type="protein sequence ID" value="OAY69599.1"/>
    <property type="molecule type" value="Genomic_DNA"/>
</dbReference>
<evidence type="ECO:0000256" key="5">
    <source>
        <dbReference type="ARBA" id="ARBA00022989"/>
    </source>
</evidence>
<keyword evidence="3" id="KW-0813">Transport</keyword>
<feature type="transmembrane region" description="Helical" evidence="7">
    <location>
        <begin position="51"/>
        <end position="70"/>
    </location>
</feature>
<dbReference type="SUPFAM" id="SSF103473">
    <property type="entry name" value="MFS general substrate transporter"/>
    <property type="match status" value="1"/>
</dbReference>
<feature type="transmembrane region" description="Helical" evidence="7">
    <location>
        <begin position="209"/>
        <end position="229"/>
    </location>
</feature>
<keyword evidence="4 7" id="KW-0812">Transmembrane</keyword>
<feature type="transmembrane region" description="Helical" evidence="7">
    <location>
        <begin position="249"/>
        <end position="271"/>
    </location>
</feature>
<reference evidence="9 10" key="1">
    <citation type="journal article" date="2016" name="DNA Res.">
        <title>The draft genome of MD-2 pineapple using hybrid error correction of long reads.</title>
        <authorList>
            <person name="Redwan R.M."/>
            <person name="Saidin A."/>
            <person name="Kumar S.V."/>
        </authorList>
    </citation>
    <scope>NUCLEOTIDE SEQUENCE [LARGE SCALE GENOMIC DNA]</scope>
    <source>
        <strain evidence="10">cv. MD2</strain>
        <tissue evidence="9">Leaf</tissue>
    </source>
</reference>
<feature type="transmembrane region" description="Helical" evidence="7">
    <location>
        <begin position="137"/>
        <end position="161"/>
    </location>
</feature>
<feature type="transmembrane region" description="Helical" evidence="7">
    <location>
        <begin position="173"/>
        <end position="197"/>
    </location>
</feature>
<protein>
    <submittedName>
        <fullName evidence="9">Hexose carrier protein HEX6</fullName>
    </submittedName>
</protein>
<dbReference type="PANTHER" id="PTHR23500:SF30">
    <property type="entry name" value="SUGAR TRANSPORT PROTEIN 3"/>
    <property type="match status" value="1"/>
</dbReference>
<evidence type="ECO:0000313" key="10">
    <source>
        <dbReference type="Proteomes" id="UP000092600"/>
    </source>
</evidence>
<comment type="similarity">
    <text evidence="2">Belongs to the major facilitator superfamily. Sugar transporter (TC 2.A.1.1) family.</text>
</comment>
<keyword evidence="5 7" id="KW-1133">Transmembrane helix</keyword>
<name>A0A199UXU7_ANACO</name>
<dbReference type="AlphaFoldDB" id="A0A199UXU7"/>
<evidence type="ECO:0000259" key="8">
    <source>
        <dbReference type="PROSITE" id="PS50850"/>
    </source>
</evidence>
<evidence type="ECO:0000256" key="2">
    <source>
        <dbReference type="ARBA" id="ARBA00010992"/>
    </source>
</evidence>
<dbReference type="PROSITE" id="PS50850">
    <property type="entry name" value="MFS"/>
    <property type="match status" value="1"/>
</dbReference>
<feature type="non-terminal residue" evidence="9">
    <location>
        <position position="1"/>
    </location>
</feature>
<organism evidence="9 10">
    <name type="scientific">Ananas comosus</name>
    <name type="common">Pineapple</name>
    <name type="synonym">Ananas ananas</name>
    <dbReference type="NCBI Taxonomy" id="4615"/>
    <lineage>
        <taxon>Eukaryota</taxon>
        <taxon>Viridiplantae</taxon>
        <taxon>Streptophyta</taxon>
        <taxon>Embryophyta</taxon>
        <taxon>Tracheophyta</taxon>
        <taxon>Spermatophyta</taxon>
        <taxon>Magnoliopsida</taxon>
        <taxon>Liliopsida</taxon>
        <taxon>Poales</taxon>
        <taxon>Bromeliaceae</taxon>
        <taxon>Bromelioideae</taxon>
        <taxon>Ananas</taxon>
    </lineage>
</organism>
<evidence type="ECO:0000256" key="7">
    <source>
        <dbReference type="SAM" id="Phobius"/>
    </source>
</evidence>